<dbReference type="SUPFAM" id="SSF50965">
    <property type="entry name" value="Galactose oxidase, central domain"/>
    <property type="match status" value="1"/>
</dbReference>
<keyword evidence="1" id="KW-0880">Kelch repeat</keyword>
<protein>
    <recommendedName>
        <fullName evidence="6">Galactose oxidase</fullName>
    </recommendedName>
</protein>
<keyword evidence="3" id="KW-0472">Membrane</keyword>
<evidence type="ECO:0000256" key="1">
    <source>
        <dbReference type="ARBA" id="ARBA00022441"/>
    </source>
</evidence>
<evidence type="ECO:0000313" key="4">
    <source>
        <dbReference type="EMBL" id="CEP09389.1"/>
    </source>
</evidence>
<dbReference type="EMBL" id="LN721622">
    <property type="protein sequence ID" value="CEP09389.1"/>
    <property type="molecule type" value="Genomic_DNA"/>
</dbReference>
<dbReference type="PANTHER" id="PTHR46093">
    <property type="entry name" value="ACYL-COA-BINDING DOMAIN-CONTAINING PROTEIN 5"/>
    <property type="match status" value="1"/>
</dbReference>
<evidence type="ECO:0008006" key="6">
    <source>
        <dbReference type="Google" id="ProtNLM"/>
    </source>
</evidence>
<dbReference type="Proteomes" id="UP000054107">
    <property type="component" value="Unassembled WGS sequence"/>
</dbReference>
<keyword evidence="5" id="KW-1185">Reference proteome</keyword>
<accession>A0A0B7N2T2</accession>
<name>A0A0B7N2T2_9FUNG</name>
<proteinExistence type="predicted"/>
<evidence type="ECO:0000256" key="3">
    <source>
        <dbReference type="SAM" id="Phobius"/>
    </source>
</evidence>
<keyword evidence="3" id="KW-1133">Transmembrane helix</keyword>
<dbReference type="AlphaFoldDB" id="A0A0B7N2T2"/>
<gene>
    <name evidence="4" type="primary">PARPA_02883.1 scaffold 5990</name>
</gene>
<keyword evidence="2" id="KW-0677">Repeat</keyword>
<feature type="transmembrane region" description="Helical" evidence="3">
    <location>
        <begin position="386"/>
        <end position="409"/>
    </location>
</feature>
<dbReference type="OrthoDB" id="2307419at2759"/>
<organism evidence="4 5">
    <name type="scientific">Parasitella parasitica</name>
    <dbReference type="NCBI Taxonomy" id="35722"/>
    <lineage>
        <taxon>Eukaryota</taxon>
        <taxon>Fungi</taxon>
        <taxon>Fungi incertae sedis</taxon>
        <taxon>Mucoromycota</taxon>
        <taxon>Mucoromycotina</taxon>
        <taxon>Mucoromycetes</taxon>
        <taxon>Mucorales</taxon>
        <taxon>Mucorineae</taxon>
        <taxon>Mucoraceae</taxon>
        <taxon>Parasitella</taxon>
    </lineage>
</organism>
<dbReference type="InterPro" id="IPR015915">
    <property type="entry name" value="Kelch-typ_b-propeller"/>
</dbReference>
<dbReference type="Pfam" id="PF24681">
    <property type="entry name" value="Kelch_KLHDC2_KLHL20_DRC7"/>
    <property type="match status" value="2"/>
</dbReference>
<keyword evidence="3" id="KW-0812">Transmembrane</keyword>
<dbReference type="InterPro" id="IPR011043">
    <property type="entry name" value="Gal_Oxase/kelch_b-propeller"/>
</dbReference>
<evidence type="ECO:0000313" key="5">
    <source>
        <dbReference type="Proteomes" id="UP000054107"/>
    </source>
</evidence>
<evidence type="ECO:0000256" key="2">
    <source>
        <dbReference type="ARBA" id="ARBA00022737"/>
    </source>
</evidence>
<reference evidence="4 5" key="1">
    <citation type="submission" date="2014-09" db="EMBL/GenBank/DDBJ databases">
        <authorList>
            <person name="Ellenberger Sabrina"/>
        </authorList>
    </citation>
    <scope>NUCLEOTIDE SEQUENCE [LARGE SCALE GENOMIC DNA]</scope>
    <source>
        <strain evidence="4 5">CBS 412.66</strain>
    </source>
</reference>
<dbReference type="PANTHER" id="PTHR46093:SF3">
    <property type="entry name" value="ACYL-COA-BINDING DOMAIN-CONTAINING PROTEIN 4"/>
    <property type="match status" value="1"/>
</dbReference>
<dbReference type="Gene3D" id="2.120.10.80">
    <property type="entry name" value="Kelch-type beta propeller"/>
    <property type="match status" value="2"/>
</dbReference>
<dbReference type="SUPFAM" id="SSF117281">
    <property type="entry name" value="Kelch motif"/>
    <property type="match status" value="1"/>
</dbReference>
<dbReference type="STRING" id="35722.A0A0B7N2T2"/>
<sequence>MINNTIVATGGSSQSLEVWQQDLSNGMNVDQNCWTKLFDNSINEEATNIAKGYLPYKHGIGFRVSDRLFAVQGGDNASSLISKLAYFDLATRAWSSPITQGSEPSPRARMSVSMNETTNIAWFYGGRTELTDQSSNYFNSFYYFDIQNSTWNWPDTYYSGGHRPARYGHSSNLISERLFIIGGKTAVHSTDSNSWVQSSGDFQSVLVYDTAHHQAITMAAIGDIPPARYSFSTVNGPDGKSIVLFGGQNATDTQGFDATNDVYVLDTCTLRWARPAISGKPPVARAGHEAIVYGNQYMIVMMGIQNYDSLTGPIYADETAILDMKSWAWVSHIPATSTIATVTSPACRFTFPVVIPNTDGDDGDYNNNGNATVVSNTNRSPTTTQLAVGITFGVLGFLLLSTGAVIFILRIRRDVDAKQNPRWMPSVFKRRNREKLSSRSVSSAAS</sequence>